<dbReference type="NCBIfam" id="TIGR03360">
    <property type="entry name" value="VI_minor_1"/>
    <property type="match status" value="1"/>
</dbReference>
<keyword evidence="1" id="KW-0732">Signal</keyword>
<dbReference type="PANTHER" id="PTHR37024">
    <property type="entry name" value="TYPE VI SECRETION SYSTEM DUF2094 AND IMPA-RELATED DOMAIN PROTEIN"/>
    <property type="match status" value="1"/>
</dbReference>
<name>A0A447XA48_ECOLX</name>
<evidence type="ECO:0000313" key="3">
    <source>
        <dbReference type="Proteomes" id="UP000271797"/>
    </source>
</evidence>
<dbReference type="Pfam" id="PF16989">
    <property type="entry name" value="T6SS_VasJ"/>
    <property type="match status" value="1"/>
</dbReference>
<gene>
    <name evidence="2" type="ORF">NCTC9044_03255</name>
</gene>
<dbReference type="NCBIfam" id="TIGR03362">
    <property type="entry name" value="VI_chp_7"/>
    <property type="match status" value="1"/>
</dbReference>
<dbReference type="Proteomes" id="UP000271797">
    <property type="component" value="Chromosome"/>
</dbReference>
<dbReference type="EMBL" id="LR134238">
    <property type="protein sequence ID" value="VED12140.1"/>
    <property type="molecule type" value="Genomic_DNA"/>
</dbReference>
<evidence type="ECO:0000256" key="1">
    <source>
        <dbReference type="SAM" id="SignalP"/>
    </source>
</evidence>
<reference evidence="2 3" key="1">
    <citation type="submission" date="2018-12" db="EMBL/GenBank/DDBJ databases">
        <authorList>
            <consortium name="Pathogen Informatics"/>
        </authorList>
    </citation>
    <scope>NUCLEOTIDE SEQUENCE [LARGE SCALE GENOMIC DNA]</scope>
    <source>
        <strain evidence="2 3">NCTC9044</strain>
    </source>
</reference>
<protein>
    <submittedName>
        <fullName evidence="2">Putative type VI secretion system protein</fullName>
    </submittedName>
</protein>
<dbReference type="AlphaFoldDB" id="A0A447XA48"/>
<sequence>MSRLRVFLQTGWFIAGLMAGLPASAAPAETSSMAGVAVAAATATPSDAAATLQSMRSCRREPAALERLDCYDRILSPEQPAFGGAALVKARYQGEAWTRATEQEKRRQGNTTGLLVTQVPGERPTVVITTPAIGHVPPRPVLMFSCVDNITRMQVALMHPLDVHDIAVTLNADSRALRSHWFVRENGTLLESSRGLSGIDEIKQLFGAKTLTVDTDTDNAAGKLTFNIDGWHGLLRRYATPATGRENKNMAMDLRNPDVWLAHLLENLPEDKLSAALDDGNADWEFVDSEIVKLGSLAHSQLDIPELQRRGLMLLASETKDFRLLAHLLRTLQHAGDILLASRMLAQYTEHYWTCAAPQNMAHKKRFAAQVIKRFESAVQDFAGNAATIQRDALLGELAKLAQCWQAHNAPELAKATDDLFALFQRAFRDVAPEMPSSARTAAIAPQATAGSVPDMSPHTVAAQPPVAATPIPQVTVDSHDDKAWRDTLLKVAAILCERQPESPQGYRLRRHALWQTITSTPQAESDGRTPLAAFPVDMMDDYLARLNNADMALWQQVEKSLLLAPYWLDGHYLSAQTALRLGYKQVADAIRDEVTGFLARLPALINLLFNDRTPFVSEQTKQWLASSGSVNQTAPVVQTDEELQAARACFDENGLEAALRYLENLPEGDPRHQFHRQFFGAQLLEEAGMVQLAQQQYRILFRTGLHMMLSEWEPSLLEALEQKFTAEQ</sequence>
<feature type="chain" id="PRO_5019202368" evidence="1">
    <location>
        <begin position="26"/>
        <end position="729"/>
    </location>
</feature>
<dbReference type="InterPro" id="IPR017738">
    <property type="entry name" value="T6SS-assoc_VCA0118"/>
</dbReference>
<evidence type="ECO:0000313" key="2">
    <source>
        <dbReference type="EMBL" id="VED12140.1"/>
    </source>
</evidence>
<feature type="signal peptide" evidence="1">
    <location>
        <begin position="1"/>
        <end position="25"/>
    </location>
</feature>
<accession>A0A447XA48</accession>
<proteinExistence type="predicted"/>
<dbReference type="Pfam" id="PF11319">
    <property type="entry name" value="VasI"/>
    <property type="match status" value="1"/>
</dbReference>
<dbReference type="InterPro" id="IPR017739">
    <property type="entry name" value="T6SS-assoc_VCA0119"/>
</dbReference>
<organism evidence="2 3">
    <name type="scientific">Escherichia coli</name>
    <dbReference type="NCBI Taxonomy" id="562"/>
    <lineage>
        <taxon>Bacteria</taxon>
        <taxon>Pseudomonadati</taxon>
        <taxon>Pseudomonadota</taxon>
        <taxon>Gammaproteobacteria</taxon>
        <taxon>Enterobacterales</taxon>
        <taxon>Enterobacteriaceae</taxon>
        <taxon>Escherichia</taxon>
    </lineage>
</organism>
<dbReference type="PANTHER" id="PTHR37024:SF3">
    <property type="entry name" value="TYPE VI SECRETION SYSTEM PROTEIN TSSA"/>
    <property type="match status" value="1"/>
</dbReference>